<dbReference type="InterPro" id="IPR036034">
    <property type="entry name" value="PDZ_sf"/>
</dbReference>
<dbReference type="EMBL" id="MHWS01000014">
    <property type="protein sequence ID" value="OHB12185.1"/>
    <property type="molecule type" value="Genomic_DNA"/>
</dbReference>
<comment type="cofactor">
    <cofactor evidence="1 11">
        <name>Zn(2+)</name>
        <dbReference type="ChEBI" id="CHEBI:29105"/>
    </cofactor>
</comment>
<evidence type="ECO:0000256" key="11">
    <source>
        <dbReference type="RuleBase" id="RU362031"/>
    </source>
</evidence>
<keyword evidence="6 11" id="KW-0378">Hydrolase</keyword>
<dbReference type="GO" id="GO:0004222">
    <property type="term" value="F:metalloendopeptidase activity"/>
    <property type="evidence" value="ECO:0007669"/>
    <property type="project" value="InterPro"/>
</dbReference>
<reference evidence="14 15" key="1">
    <citation type="journal article" date="2016" name="Nat. Commun.">
        <title>Thousands of microbial genomes shed light on interconnected biogeochemical processes in an aquifer system.</title>
        <authorList>
            <person name="Anantharaman K."/>
            <person name="Brown C.T."/>
            <person name="Hug L.A."/>
            <person name="Sharon I."/>
            <person name="Castelle C.J."/>
            <person name="Probst A.J."/>
            <person name="Thomas B.C."/>
            <person name="Singh A."/>
            <person name="Wilkins M.J."/>
            <person name="Karaoz U."/>
            <person name="Brodie E.L."/>
            <person name="Williams K.H."/>
            <person name="Hubbard S.S."/>
            <person name="Banfield J.F."/>
        </authorList>
    </citation>
    <scope>NUCLEOTIDE SEQUENCE [LARGE SCALE GENOMIC DNA]</scope>
</reference>
<feature type="domain" description="PDZ" evidence="13">
    <location>
        <begin position="138"/>
        <end position="220"/>
    </location>
</feature>
<evidence type="ECO:0000256" key="8">
    <source>
        <dbReference type="ARBA" id="ARBA00022989"/>
    </source>
</evidence>
<evidence type="ECO:0000256" key="7">
    <source>
        <dbReference type="ARBA" id="ARBA00022833"/>
    </source>
</evidence>
<evidence type="ECO:0000256" key="5">
    <source>
        <dbReference type="ARBA" id="ARBA00022692"/>
    </source>
</evidence>
<evidence type="ECO:0000313" key="14">
    <source>
        <dbReference type="EMBL" id="OHB12185.1"/>
    </source>
</evidence>
<dbReference type="GO" id="GO:0006508">
    <property type="term" value="P:proteolysis"/>
    <property type="evidence" value="ECO:0007669"/>
    <property type="project" value="UniProtKB-KW"/>
</dbReference>
<name>A0A1G2US13_9BACT</name>
<comment type="caution">
    <text evidence="14">The sequence shown here is derived from an EMBL/GenBank/DDBJ whole genome shotgun (WGS) entry which is preliminary data.</text>
</comment>
<sequence length="386" mass="41610">MAFLIFLVVLGVLVFVHELGHFLAAKGAEVKVEEFGFGYPPRALKIGKKWGTLFTLNWIPFGGFVKILGENYEESESPQESSSQEGPRVALAGSTRPSLEDFPEGKSFTEVNKKWQATILASGVIFNILFAWVLFSLGFVIGLPIPVENDYGGVVKNPALTIVDIIPNSPAQDVGLKTGDKIKSIFNSNGDDIGNLSSESVSNFINNSVGSFSMEVNRGGKILDFKITPKTGIIENKKIIGIDMDMVGTLTLPIHKALYEGGKTTFEITRLTILGVANLIKSAVVGKADISQVSGPVGIISLVGDASRLGFAYLITFAALISINLAIVNLIPFPALDGGRILFVAVEGITKKKINPKFAQVVNTTGFVILITLMLIITYRDILNLF</sequence>
<feature type="transmembrane region" description="Helical" evidence="11">
    <location>
        <begin position="311"/>
        <end position="331"/>
    </location>
</feature>
<comment type="similarity">
    <text evidence="3 11">Belongs to the peptidase M50B family.</text>
</comment>
<dbReference type="PANTHER" id="PTHR42837:SF2">
    <property type="entry name" value="MEMBRANE METALLOPROTEASE ARASP2, CHLOROPLASTIC-RELATED"/>
    <property type="match status" value="1"/>
</dbReference>
<evidence type="ECO:0000256" key="3">
    <source>
        <dbReference type="ARBA" id="ARBA00007931"/>
    </source>
</evidence>
<comment type="subcellular location">
    <subcellularLocation>
        <location evidence="2">Membrane</location>
        <topology evidence="2">Multi-pass membrane protein</topology>
    </subcellularLocation>
</comment>
<evidence type="ECO:0000259" key="13">
    <source>
        <dbReference type="PROSITE" id="PS50106"/>
    </source>
</evidence>
<feature type="region of interest" description="Disordered" evidence="12">
    <location>
        <begin position="75"/>
        <end position="101"/>
    </location>
</feature>
<organism evidence="14 15">
    <name type="scientific">Candidatus Zambryskibacteria bacterium RIFCSPLOWO2_12_FULL_39_16</name>
    <dbReference type="NCBI Taxonomy" id="1802775"/>
    <lineage>
        <taxon>Bacteria</taxon>
        <taxon>Candidatus Zambryskiibacteriota</taxon>
    </lineage>
</organism>
<feature type="transmembrane region" description="Helical" evidence="11">
    <location>
        <begin position="361"/>
        <end position="379"/>
    </location>
</feature>
<dbReference type="AlphaFoldDB" id="A0A1G2US13"/>
<dbReference type="InterPro" id="IPR001478">
    <property type="entry name" value="PDZ"/>
</dbReference>
<dbReference type="PANTHER" id="PTHR42837">
    <property type="entry name" value="REGULATOR OF SIGMA-E PROTEASE RSEP"/>
    <property type="match status" value="1"/>
</dbReference>
<dbReference type="InterPro" id="IPR008915">
    <property type="entry name" value="Peptidase_M50"/>
</dbReference>
<accession>A0A1G2US13</accession>
<dbReference type="GO" id="GO:0046872">
    <property type="term" value="F:metal ion binding"/>
    <property type="evidence" value="ECO:0007669"/>
    <property type="project" value="UniProtKB-KW"/>
</dbReference>
<feature type="transmembrane region" description="Helical" evidence="11">
    <location>
        <begin position="119"/>
        <end position="141"/>
    </location>
</feature>
<keyword evidence="10 11" id="KW-0472">Membrane</keyword>
<gene>
    <name evidence="14" type="ORF">A3G46_00010</name>
</gene>
<protein>
    <recommendedName>
        <fullName evidence="11">Zinc metalloprotease</fullName>
        <ecNumber evidence="11">3.4.24.-</ecNumber>
    </recommendedName>
</protein>
<keyword evidence="11" id="KW-0479">Metal-binding</keyword>
<evidence type="ECO:0000256" key="2">
    <source>
        <dbReference type="ARBA" id="ARBA00004141"/>
    </source>
</evidence>
<evidence type="ECO:0000256" key="9">
    <source>
        <dbReference type="ARBA" id="ARBA00023049"/>
    </source>
</evidence>
<dbReference type="NCBIfam" id="TIGR00054">
    <property type="entry name" value="RIP metalloprotease RseP"/>
    <property type="match status" value="1"/>
</dbReference>
<evidence type="ECO:0000256" key="10">
    <source>
        <dbReference type="ARBA" id="ARBA00023136"/>
    </source>
</evidence>
<evidence type="ECO:0000256" key="4">
    <source>
        <dbReference type="ARBA" id="ARBA00022670"/>
    </source>
</evidence>
<dbReference type="PROSITE" id="PS50106">
    <property type="entry name" value="PDZ"/>
    <property type="match status" value="1"/>
</dbReference>
<keyword evidence="7 11" id="KW-0862">Zinc</keyword>
<keyword evidence="4 14" id="KW-0645">Protease</keyword>
<evidence type="ECO:0000256" key="6">
    <source>
        <dbReference type="ARBA" id="ARBA00022801"/>
    </source>
</evidence>
<keyword evidence="8 11" id="KW-1133">Transmembrane helix</keyword>
<evidence type="ECO:0000256" key="1">
    <source>
        <dbReference type="ARBA" id="ARBA00001947"/>
    </source>
</evidence>
<dbReference type="Proteomes" id="UP000177276">
    <property type="component" value="Unassembled WGS sequence"/>
</dbReference>
<dbReference type="InterPro" id="IPR004387">
    <property type="entry name" value="Pept_M50_Zn"/>
</dbReference>
<dbReference type="SMART" id="SM00228">
    <property type="entry name" value="PDZ"/>
    <property type="match status" value="1"/>
</dbReference>
<dbReference type="SUPFAM" id="SSF50156">
    <property type="entry name" value="PDZ domain-like"/>
    <property type="match status" value="1"/>
</dbReference>
<proteinExistence type="inferred from homology"/>
<keyword evidence="5 11" id="KW-0812">Transmembrane</keyword>
<evidence type="ECO:0000256" key="12">
    <source>
        <dbReference type="SAM" id="MobiDB-lite"/>
    </source>
</evidence>
<dbReference type="Pfam" id="PF02163">
    <property type="entry name" value="Peptidase_M50"/>
    <property type="match status" value="1"/>
</dbReference>
<evidence type="ECO:0000313" key="15">
    <source>
        <dbReference type="Proteomes" id="UP000177276"/>
    </source>
</evidence>
<dbReference type="Gene3D" id="2.30.42.10">
    <property type="match status" value="1"/>
</dbReference>
<keyword evidence="9 11" id="KW-0482">Metalloprotease</keyword>
<dbReference type="GO" id="GO:0016020">
    <property type="term" value="C:membrane"/>
    <property type="evidence" value="ECO:0007669"/>
    <property type="project" value="UniProtKB-SubCell"/>
</dbReference>
<dbReference type="CDD" id="cd06163">
    <property type="entry name" value="S2P-M50_PDZ_RseP-like"/>
    <property type="match status" value="1"/>
</dbReference>
<dbReference type="EC" id="3.4.24.-" evidence="11"/>